<dbReference type="InterPro" id="IPR058624">
    <property type="entry name" value="MdtA-like_HH"/>
</dbReference>
<dbReference type="Gene3D" id="1.10.287.470">
    <property type="entry name" value="Helix hairpin bin"/>
    <property type="match status" value="1"/>
</dbReference>
<dbReference type="Proteomes" id="UP001300692">
    <property type="component" value="Unassembled WGS sequence"/>
</dbReference>
<organism evidence="7 8">
    <name type="scientific">Reichenbachiella ulvae</name>
    <dbReference type="NCBI Taxonomy" id="2980104"/>
    <lineage>
        <taxon>Bacteria</taxon>
        <taxon>Pseudomonadati</taxon>
        <taxon>Bacteroidota</taxon>
        <taxon>Cytophagia</taxon>
        <taxon>Cytophagales</taxon>
        <taxon>Reichenbachiellaceae</taxon>
        <taxon>Reichenbachiella</taxon>
    </lineage>
</organism>
<comment type="similarity">
    <text evidence="2">Belongs to the membrane fusion protein (MFP) (TC 8.A.1) family.</text>
</comment>
<gene>
    <name evidence="7" type="ORF">N7U62_02755</name>
</gene>
<protein>
    <submittedName>
        <fullName evidence="7">Efflux RND transporter periplasmic adaptor subunit</fullName>
    </submittedName>
</protein>
<feature type="domain" description="Multidrug resistance protein MdtA-like alpha-helical hairpin" evidence="3">
    <location>
        <begin position="106"/>
        <end position="165"/>
    </location>
</feature>
<dbReference type="RefSeq" id="WP_264136347.1">
    <property type="nucleotide sequence ID" value="NZ_JAOYOD010000001.1"/>
</dbReference>
<dbReference type="Gene3D" id="2.40.50.100">
    <property type="match status" value="1"/>
</dbReference>
<sequence length="373" mass="42213">MTIIEIRNARKASLYQLLVLLSLSTLIFGSGCEHKAEHHELESKYAVTSPIKRDTLTTREYVCQIHSSQHIDLRALERGYLEKIYVDEGQFVKKGQLMFQIMPRLYQAELEKAEAEAHYAEIEYRNTKKLAENNVVSPNELALAEANLDKAKAELSLAAVHLDFTKVRAPFDGIMDHLHVRLGSLVDEGELLTTLSDNHEMWVYFNVPEAEYLDYKIKVSEDSALRVKLMMANNKLFSHEGEVNTIEADFNNETGNIAFRATFPNPKGLLRHGETGNILVEAPLKDALLIPQKATFEILDKKYVFVLGDDHVLHSKQIVVGAELPHLYEVKAGLTENDKILLEGLRKVKDGDKIGVDFIDPVKVLSELELYSE</sequence>
<evidence type="ECO:0000259" key="3">
    <source>
        <dbReference type="Pfam" id="PF25876"/>
    </source>
</evidence>
<dbReference type="EMBL" id="JAOYOD010000001">
    <property type="protein sequence ID" value="MCV9385562.1"/>
    <property type="molecule type" value="Genomic_DNA"/>
</dbReference>
<dbReference type="Pfam" id="PF25944">
    <property type="entry name" value="Beta-barrel_RND"/>
    <property type="match status" value="1"/>
</dbReference>
<dbReference type="InterPro" id="IPR058625">
    <property type="entry name" value="MdtA-like_BSH"/>
</dbReference>
<evidence type="ECO:0000259" key="6">
    <source>
        <dbReference type="Pfam" id="PF25967"/>
    </source>
</evidence>
<dbReference type="SUPFAM" id="SSF111369">
    <property type="entry name" value="HlyD-like secretion proteins"/>
    <property type="match status" value="1"/>
</dbReference>
<dbReference type="InterPro" id="IPR058627">
    <property type="entry name" value="MdtA-like_C"/>
</dbReference>
<evidence type="ECO:0000259" key="4">
    <source>
        <dbReference type="Pfam" id="PF25917"/>
    </source>
</evidence>
<comment type="subcellular location">
    <subcellularLocation>
        <location evidence="1">Cell envelope</location>
    </subcellularLocation>
</comment>
<dbReference type="PANTHER" id="PTHR30158">
    <property type="entry name" value="ACRA/E-RELATED COMPONENT OF DRUG EFFLUX TRANSPORTER"/>
    <property type="match status" value="1"/>
</dbReference>
<feature type="domain" description="Multidrug resistance protein MdtA-like beta-barrel" evidence="5">
    <location>
        <begin position="201"/>
        <end position="281"/>
    </location>
</feature>
<evidence type="ECO:0000313" key="7">
    <source>
        <dbReference type="EMBL" id="MCV9385562.1"/>
    </source>
</evidence>
<dbReference type="InterPro" id="IPR058626">
    <property type="entry name" value="MdtA-like_b-barrel"/>
</dbReference>
<dbReference type="Pfam" id="PF25917">
    <property type="entry name" value="BSH_RND"/>
    <property type="match status" value="1"/>
</dbReference>
<keyword evidence="8" id="KW-1185">Reference proteome</keyword>
<dbReference type="NCBIfam" id="TIGR01730">
    <property type="entry name" value="RND_mfp"/>
    <property type="match status" value="1"/>
</dbReference>
<reference evidence="7 8" key="1">
    <citation type="submission" date="2022-10" db="EMBL/GenBank/DDBJ databases">
        <title>Comparative genomics and taxonomic characterization of three novel marine species of genus Reichenbachiella exhibiting antioxidant and polysaccharide degradation activities.</title>
        <authorList>
            <person name="Muhammad N."/>
            <person name="Lee Y.-J."/>
            <person name="Ko J."/>
            <person name="Kim S.-G."/>
        </authorList>
    </citation>
    <scope>NUCLEOTIDE SEQUENCE [LARGE SCALE GENOMIC DNA]</scope>
    <source>
        <strain evidence="7 8">ABR2-5</strain>
    </source>
</reference>
<feature type="domain" description="Multidrug resistance protein MdtA-like barrel-sandwich hybrid" evidence="4">
    <location>
        <begin position="72"/>
        <end position="190"/>
    </location>
</feature>
<evidence type="ECO:0000313" key="8">
    <source>
        <dbReference type="Proteomes" id="UP001300692"/>
    </source>
</evidence>
<dbReference type="Pfam" id="PF25967">
    <property type="entry name" value="RND-MFP_C"/>
    <property type="match status" value="1"/>
</dbReference>
<accession>A0ABT3CPM4</accession>
<evidence type="ECO:0000259" key="5">
    <source>
        <dbReference type="Pfam" id="PF25944"/>
    </source>
</evidence>
<dbReference type="Gene3D" id="2.40.420.20">
    <property type="match status" value="1"/>
</dbReference>
<name>A0ABT3CPM4_9BACT</name>
<proteinExistence type="inferred from homology"/>
<feature type="domain" description="Multidrug resistance protein MdtA-like C-terminal permuted SH3" evidence="6">
    <location>
        <begin position="286"/>
        <end position="346"/>
    </location>
</feature>
<evidence type="ECO:0000256" key="1">
    <source>
        <dbReference type="ARBA" id="ARBA00004196"/>
    </source>
</evidence>
<dbReference type="PANTHER" id="PTHR30158:SF23">
    <property type="entry name" value="MULTIDRUG RESISTANCE PROTEIN MEXA"/>
    <property type="match status" value="1"/>
</dbReference>
<comment type="caution">
    <text evidence="7">The sequence shown here is derived from an EMBL/GenBank/DDBJ whole genome shotgun (WGS) entry which is preliminary data.</text>
</comment>
<dbReference type="PROSITE" id="PS51257">
    <property type="entry name" value="PROKAR_LIPOPROTEIN"/>
    <property type="match status" value="1"/>
</dbReference>
<dbReference type="Pfam" id="PF25876">
    <property type="entry name" value="HH_MFP_RND"/>
    <property type="match status" value="1"/>
</dbReference>
<dbReference type="Gene3D" id="2.40.30.170">
    <property type="match status" value="1"/>
</dbReference>
<evidence type="ECO:0000256" key="2">
    <source>
        <dbReference type="ARBA" id="ARBA00009477"/>
    </source>
</evidence>
<dbReference type="InterPro" id="IPR006143">
    <property type="entry name" value="RND_pump_MFP"/>
</dbReference>